<sequence>MMKKVNLSLFTFLVVGILALSAPAKATVVLIKTNMGDIEVNLLDEHTPKTVSNFIQYIEAGTYQNTIIHRSVPNFVIQGGGFQYNLETDTVETASTFDPVVNEPVFSNVAGTIAMAKQAGDEDSATNQWFFNVVDNSSPLDKDNGGYTVFGVVTGNGLEIIDAINKLDRYQLGGAFDSAPLISLPPEDEIITNEHLVVVESITITDPNQDTQPELPPLLDNTDPAPMPTPPEDNDSSGGGSSSFLIIGALFIARLFRRS</sequence>
<dbReference type="PANTHER" id="PTHR45625:SF4">
    <property type="entry name" value="PEPTIDYLPROLYL ISOMERASE DOMAIN AND WD REPEAT-CONTAINING PROTEIN 1"/>
    <property type="match status" value="1"/>
</dbReference>
<dbReference type="InterPro" id="IPR044666">
    <property type="entry name" value="Cyclophilin_A-like"/>
</dbReference>
<evidence type="ECO:0000256" key="1">
    <source>
        <dbReference type="ARBA" id="ARBA00023110"/>
    </source>
</evidence>
<dbReference type="EMBL" id="CP134146">
    <property type="protein sequence ID" value="WNC68767.1"/>
    <property type="molecule type" value="Genomic_DNA"/>
</dbReference>
<organism evidence="6 7">
    <name type="scientific">Thalassotalea nanhaiensis</name>
    <dbReference type="NCBI Taxonomy" id="3065648"/>
    <lineage>
        <taxon>Bacteria</taxon>
        <taxon>Pseudomonadati</taxon>
        <taxon>Pseudomonadota</taxon>
        <taxon>Gammaproteobacteria</taxon>
        <taxon>Alteromonadales</taxon>
        <taxon>Colwelliaceae</taxon>
        <taxon>Thalassotalea</taxon>
    </lineage>
</organism>
<dbReference type="InterPro" id="IPR029000">
    <property type="entry name" value="Cyclophilin-like_dom_sf"/>
</dbReference>
<gene>
    <name evidence="6" type="ORF">RI845_01135</name>
</gene>
<dbReference type="EC" id="5.2.1.8" evidence="3"/>
<feature type="chain" id="PRO_5044984017" description="Peptidyl-prolyl cis-trans isomerase" evidence="3">
    <location>
        <begin position="27"/>
        <end position="259"/>
    </location>
</feature>
<dbReference type="RefSeq" id="WP_348387921.1">
    <property type="nucleotide sequence ID" value="NZ_CP134146.1"/>
</dbReference>
<dbReference type="Proteomes" id="UP001248581">
    <property type="component" value="Chromosome"/>
</dbReference>
<keyword evidence="1 3" id="KW-0697">Rotamase</keyword>
<dbReference type="PROSITE" id="PS50072">
    <property type="entry name" value="CSA_PPIASE_2"/>
    <property type="match status" value="1"/>
</dbReference>
<keyword evidence="7" id="KW-1185">Reference proteome</keyword>
<dbReference type="GO" id="GO:0003755">
    <property type="term" value="F:peptidyl-prolyl cis-trans isomerase activity"/>
    <property type="evidence" value="ECO:0007669"/>
    <property type="project" value="UniProtKB-EC"/>
</dbReference>
<evidence type="ECO:0000313" key="7">
    <source>
        <dbReference type="Proteomes" id="UP001248581"/>
    </source>
</evidence>
<dbReference type="InterPro" id="IPR002130">
    <property type="entry name" value="Cyclophilin-type_PPIase_dom"/>
</dbReference>
<dbReference type="Pfam" id="PF00160">
    <property type="entry name" value="Pro_isomerase"/>
    <property type="match status" value="1"/>
</dbReference>
<feature type="region of interest" description="Disordered" evidence="4">
    <location>
        <begin position="205"/>
        <end position="241"/>
    </location>
</feature>
<name>A0ABY9TIW8_9GAMM</name>
<evidence type="ECO:0000256" key="3">
    <source>
        <dbReference type="RuleBase" id="RU363019"/>
    </source>
</evidence>
<comment type="similarity">
    <text evidence="3">Belongs to the cyclophilin-type PPIase family.</text>
</comment>
<dbReference type="PANTHER" id="PTHR45625">
    <property type="entry name" value="PEPTIDYL-PROLYL CIS-TRANS ISOMERASE-RELATED"/>
    <property type="match status" value="1"/>
</dbReference>
<keyword evidence="2 3" id="KW-0413">Isomerase</keyword>
<evidence type="ECO:0000259" key="5">
    <source>
        <dbReference type="PROSITE" id="PS50072"/>
    </source>
</evidence>
<evidence type="ECO:0000256" key="4">
    <source>
        <dbReference type="SAM" id="MobiDB-lite"/>
    </source>
</evidence>
<feature type="domain" description="PPIase cyclophilin-type" evidence="5">
    <location>
        <begin position="25"/>
        <end position="196"/>
    </location>
</feature>
<keyword evidence="3" id="KW-0732">Signal</keyword>
<comment type="catalytic activity">
    <reaction evidence="3">
        <text>[protein]-peptidylproline (omega=180) = [protein]-peptidylproline (omega=0)</text>
        <dbReference type="Rhea" id="RHEA:16237"/>
        <dbReference type="Rhea" id="RHEA-COMP:10747"/>
        <dbReference type="Rhea" id="RHEA-COMP:10748"/>
        <dbReference type="ChEBI" id="CHEBI:83833"/>
        <dbReference type="ChEBI" id="CHEBI:83834"/>
        <dbReference type="EC" id="5.2.1.8"/>
    </reaction>
</comment>
<protein>
    <recommendedName>
        <fullName evidence="3">Peptidyl-prolyl cis-trans isomerase</fullName>
        <shortName evidence="3">PPIase</shortName>
        <ecNumber evidence="3">5.2.1.8</ecNumber>
    </recommendedName>
</protein>
<comment type="function">
    <text evidence="3">PPIases accelerate the folding of proteins. It catalyzes the cis-trans isomerization of proline imidic peptide bonds in oligopeptides.</text>
</comment>
<reference evidence="7" key="1">
    <citation type="submission" date="2023-09" db="EMBL/GenBank/DDBJ databases">
        <authorList>
            <person name="Li S."/>
            <person name="Li X."/>
            <person name="Zhang C."/>
            <person name="Zhao Z."/>
        </authorList>
    </citation>
    <scope>NUCLEOTIDE SEQUENCE [LARGE SCALE GENOMIC DNA]</scope>
    <source>
        <strain evidence="7">SQ345</strain>
    </source>
</reference>
<proteinExistence type="inferred from homology"/>
<evidence type="ECO:0000313" key="6">
    <source>
        <dbReference type="EMBL" id="WNC68767.1"/>
    </source>
</evidence>
<dbReference type="SUPFAM" id="SSF50891">
    <property type="entry name" value="Cyclophilin-like"/>
    <property type="match status" value="1"/>
</dbReference>
<dbReference type="Gene3D" id="2.40.100.10">
    <property type="entry name" value="Cyclophilin-like"/>
    <property type="match status" value="1"/>
</dbReference>
<accession>A0ABY9TIW8</accession>
<feature type="signal peptide" evidence="3">
    <location>
        <begin position="1"/>
        <end position="26"/>
    </location>
</feature>
<dbReference type="PRINTS" id="PR00153">
    <property type="entry name" value="CSAPPISMRASE"/>
</dbReference>
<evidence type="ECO:0000256" key="2">
    <source>
        <dbReference type="ARBA" id="ARBA00023235"/>
    </source>
</evidence>